<reference evidence="9 10" key="1">
    <citation type="submission" date="2024-02" db="EMBL/GenBank/DDBJ databases">
        <authorList>
            <person name="Chen Y."/>
            <person name="Shah S."/>
            <person name="Dougan E. K."/>
            <person name="Thang M."/>
            <person name="Chan C."/>
        </authorList>
    </citation>
    <scope>NUCLEOTIDE SEQUENCE [LARGE SCALE GENOMIC DNA]</scope>
</reference>
<dbReference type="GO" id="GO:0005524">
    <property type="term" value="F:ATP binding"/>
    <property type="evidence" value="ECO:0007669"/>
    <property type="project" value="UniProtKB-KW"/>
</dbReference>
<proteinExistence type="predicted"/>
<keyword evidence="4 6" id="KW-0472">Membrane</keyword>
<feature type="transmembrane region" description="Helical" evidence="6">
    <location>
        <begin position="424"/>
        <end position="447"/>
    </location>
</feature>
<evidence type="ECO:0000313" key="9">
    <source>
        <dbReference type="EMBL" id="CAK8993914.1"/>
    </source>
</evidence>
<accession>A0ABP0HUM5</accession>
<dbReference type="Pfam" id="PF00664">
    <property type="entry name" value="ABC_membrane"/>
    <property type="match status" value="1"/>
</dbReference>
<dbReference type="InterPro" id="IPR011527">
    <property type="entry name" value="ABC1_TM_dom"/>
</dbReference>
<dbReference type="Proteomes" id="UP001642464">
    <property type="component" value="Unassembled WGS sequence"/>
</dbReference>
<evidence type="ECO:0000256" key="5">
    <source>
        <dbReference type="SAM" id="MobiDB-lite"/>
    </source>
</evidence>
<comment type="caution">
    <text evidence="9">The sequence shown here is derived from an EMBL/GenBank/DDBJ whole genome shotgun (WGS) entry which is preliminary data.</text>
</comment>
<name>A0ABP0HUM5_9DINO</name>
<feature type="transmembrane region" description="Helical" evidence="6">
    <location>
        <begin position="233"/>
        <end position="254"/>
    </location>
</feature>
<feature type="transmembrane region" description="Helical" evidence="6">
    <location>
        <begin position="314"/>
        <end position="338"/>
    </location>
</feature>
<dbReference type="PROSITE" id="PS50929">
    <property type="entry name" value="ABC_TM1F"/>
    <property type="match status" value="1"/>
</dbReference>
<keyword evidence="2 6" id="KW-0812">Transmembrane</keyword>
<dbReference type="PANTHER" id="PTHR43394">
    <property type="entry name" value="ATP-DEPENDENT PERMEASE MDL1, MITOCHONDRIAL"/>
    <property type="match status" value="1"/>
</dbReference>
<dbReference type="PANTHER" id="PTHR43394:SF4">
    <property type="entry name" value="TOXIN SECRETION ABC TRANSPORTER ATP-BINDING PROTEIN"/>
    <property type="match status" value="1"/>
</dbReference>
<feature type="region of interest" description="Disordered" evidence="5">
    <location>
        <begin position="1"/>
        <end position="21"/>
    </location>
</feature>
<sequence length="736" mass="81028">DGNVDVGEVKETGKPPMIASPNEGSLARVDLEAASWLFEQLGVDVGRPADRARIRRALDEALAVWQSASGERWWKWLVEAGISLDMHCKVVDCTFDELVTLARDGARLVTCVGDNNAWHAISGTRGRRFRVLRPLRDPNRRWVGRRKLRQMFDLGTGEDYIRCVVFDRQPLDAGDAELEPRTMSPIDRLLALLRPEAGDLWIIVIFALVTGILALASPLAVETLVNTVAFGRLLQPVVILALMLLAFLSFSAALRALQTYVVEIIQQRLFARVAADLAYRLPRAEVEAIDGHHGRELVNRFFDVVTIQKVSAQLLLDGVSLIVGALIGMAVLAFYHPWLLGFDFVLLAMIGFVIFVLGRGAVQSAIKESKSKYRMAAWLEDLIGSPTAFRHSGAAEFALDRADRLTYEYLKARRAHFRILMRQIVFALAMQAIASTVLLGLGGWLVISGQLTLGQLVASELIVTVIVGSFAKLGKHMESYYDLLAAVDKLGYLFDLPMERRDGLLLLPKGQAAHLKVVQVSYDAPHGGSLLNGMSLEVERGERLMLTGPSGQGKSQLLDLLFGTRTPDGGHITLDGFDPRDVRPDALRRHVALVRDIEVFEGSIAQNVHLERPEISTNDVREALDAVGLLEDVLQLPEGLETQLIPTGWPLTPNQSRKLMLARAIVGQPRLLLIDGIVDCLSDADAERVTRMLVHPDQPWTLIMVTGREPIAAAGSRRLDLGRGMGPRVGGSAHVH</sequence>
<feature type="domain" description="ABC transporter" evidence="7">
    <location>
        <begin position="515"/>
        <end position="733"/>
    </location>
</feature>
<feature type="transmembrane region" description="Helical" evidence="6">
    <location>
        <begin position="200"/>
        <end position="221"/>
    </location>
</feature>
<dbReference type="InterPro" id="IPR036640">
    <property type="entry name" value="ABC1_TM_sf"/>
</dbReference>
<keyword evidence="10" id="KW-1185">Reference proteome</keyword>
<keyword evidence="3 6" id="KW-1133">Transmembrane helix</keyword>
<dbReference type="Gene3D" id="1.20.1560.10">
    <property type="entry name" value="ABC transporter type 1, transmembrane domain"/>
    <property type="match status" value="1"/>
</dbReference>
<dbReference type="Gene3D" id="3.40.50.300">
    <property type="entry name" value="P-loop containing nucleotide triphosphate hydrolases"/>
    <property type="match status" value="1"/>
</dbReference>
<feature type="non-terminal residue" evidence="9">
    <location>
        <position position="1"/>
    </location>
</feature>
<dbReference type="EMBL" id="CAXAMM010001896">
    <property type="protein sequence ID" value="CAK8993914.1"/>
    <property type="molecule type" value="Genomic_DNA"/>
</dbReference>
<protein>
    <submittedName>
        <fullName evidence="9">Leukotoxin translocation ATP-binding protein LktB</fullName>
    </submittedName>
</protein>
<dbReference type="Pfam" id="PF00005">
    <property type="entry name" value="ABC_tran"/>
    <property type="match status" value="1"/>
</dbReference>
<evidence type="ECO:0000256" key="2">
    <source>
        <dbReference type="ARBA" id="ARBA00022692"/>
    </source>
</evidence>
<dbReference type="SUPFAM" id="SSF90123">
    <property type="entry name" value="ABC transporter transmembrane region"/>
    <property type="match status" value="1"/>
</dbReference>
<evidence type="ECO:0000259" key="7">
    <source>
        <dbReference type="PROSITE" id="PS50893"/>
    </source>
</evidence>
<dbReference type="InterPro" id="IPR003439">
    <property type="entry name" value="ABC_transporter-like_ATP-bd"/>
</dbReference>
<evidence type="ECO:0000259" key="8">
    <source>
        <dbReference type="PROSITE" id="PS50929"/>
    </source>
</evidence>
<dbReference type="PROSITE" id="PS50893">
    <property type="entry name" value="ABC_TRANSPORTER_2"/>
    <property type="match status" value="1"/>
</dbReference>
<organism evidence="9 10">
    <name type="scientific">Durusdinium trenchii</name>
    <dbReference type="NCBI Taxonomy" id="1381693"/>
    <lineage>
        <taxon>Eukaryota</taxon>
        <taxon>Sar</taxon>
        <taxon>Alveolata</taxon>
        <taxon>Dinophyceae</taxon>
        <taxon>Suessiales</taxon>
        <taxon>Symbiodiniaceae</taxon>
        <taxon>Durusdinium</taxon>
    </lineage>
</organism>
<evidence type="ECO:0000313" key="10">
    <source>
        <dbReference type="Proteomes" id="UP001642464"/>
    </source>
</evidence>
<feature type="domain" description="ABC transmembrane type-1" evidence="8">
    <location>
        <begin position="201"/>
        <end position="482"/>
    </location>
</feature>
<dbReference type="InterPro" id="IPR027417">
    <property type="entry name" value="P-loop_NTPase"/>
</dbReference>
<evidence type="ECO:0000256" key="6">
    <source>
        <dbReference type="SAM" id="Phobius"/>
    </source>
</evidence>
<evidence type="ECO:0000256" key="1">
    <source>
        <dbReference type="ARBA" id="ARBA00004141"/>
    </source>
</evidence>
<keyword evidence="9" id="KW-0547">Nucleotide-binding</keyword>
<dbReference type="InterPro" id="IPR039421">
    <property type="entry name" value="Type_1_exporter"/>
</dbReference>
<feature type="transmembrane region" description="Helical" evidence="6">
    <location>
        <begin position="344"/>
        <end position="362"/>
    </location>
</feature>
<evidence type="ECO:0000256" key="4">
    <source>
        <dbReference type="ARBA" id="ARBA00023136"/>
    </source>
</evidence>
<dbReference type="SUPFAM" id="SSF52540">
    <property type="entry name" value="P-loop containing nucleoside triphosphate hydrolases"/>
    <property type="match status" value="1"/>
</dbReference>
<comment type="subcellular location">
    <subcellularLocation>
        <location evidence="1">Membrane</location>
        <topology evidence="1">Multi-pass membrane protein</topology>
    </subcellularLocation>
</comment>
<evidence type="ECO:0000256" key="3">
    <source>
        <dbReference type="ARBA" id="ARBA00022989"/>
    </source>
</evidence>
<gene>
    <name evidence="9" type="ORF">SCF082_LOCUS3711</name>
</gene>
<keyword evidence="9" id="KW-0067">ATP-binding</keyword>